<feature type="non-terminal residue" evidence="2">
    <location>
        <position position="1"/>
    </location>
</feature>
<evidence type="ECO:0000313" key="3">
    <source>
        <dbReference type="Proteomes" id="UP000271974"/>
    </source>
</evidence>
<protein>
    <submittedName>
        <fullName evidence="2">Uncharacterized protein</fullName>
    </submittedName>
</protein>
<feature type="region of interest" description="Disordered" evidence="1">
    <location>
        <begin position="1"/>
        <end position="25"/>
    </location>
</feature>
<sequence>QHPSAVGAGLNVCGRDQEKEEETRHHVERLSQLLRAERLNCREQAETIVSLRRLLDEHERRVHHMDSFSEGTTLRTGTAQFTRASPTQKLLDQVNRLQKQKTDLLVQ</sequence>
<reference evidence="2 3" key="1">
    <citation type="submission" date="2019-01" db="EMBL/GenBank/DDBJ databases">
        <title>A draft genome assembly of the solar-powered sea slug Elysia chlorotica.</title>
        <authorList>
            <person name="Cai H."/>
            <person name="Li Q."/>
            <person name="Fang X."/>
            <person name="Li J."/>
            <person name="Curtis N.E."/>
            <person name="Altenburger A."/>
            <person name="Shibata T."/>
            <person name="Feng M."/>
            <person name="Maeda T."/>
            <person name="Schwartz J.A."/>
            <person name="Shigenobu S."/>
            <person name="Lundholm N."/>
            <person name="Nishiyama T."/>
            <person name="Yang H."/>
            <person name="Hasebe M."/>
            <person name="Li S."/>
            <person name="Pierce S.K."/>
            <person name="Wang J."/>
        </authorList>
    </citation>
    <scope>NUCLEOTIDE SEQUENCE [LARGE SCALE GENOMIC DNA]</scope>
    <source>
        <strain evidence="2">EC2010</strain>
        <tissue evidence="2">Whole organism of an adult</tissue>
    </source>
</reference>
<gene>
    <name evidence="2" type="ORF">EGW08_000271</name>
</gene>
<dbReference type="AlphaFoldDB" id="A0A3S1BN53"/>
<feature type="non-terminal residue" evidence="2">
    <location>
        <position position="107"/>
    </location>
</feature>
<proteinExistence type="predicted"/>
<feature type="compositionally biased region" description="Basic and acidic residues" evidence="1">
    <location>
        <begin position="15"/>
        <end position="25"/>
    </location>
</feature>
<keyword evidence="3" id="KW-1185">Reference proteome</keyword>
<evidence type="ECO:0000256" key="1">
    <source>
        <dbReference type="SAM" id="MobiDB-lite"/>
    </source>
</evidence>
<organism evidence="2 3">
    <name type="scientific">Elysia chlorotica</name>
    <name type="common">Eastern emerald elysia</name>
    <name type="synonym">Sea slug</name>
    <dbReference type="NCBI Taxonomy" id="188477"/>
    <lineage>
        <taxon>Eukaryota</taxon>
        <taxon>Metazoa</taxon>
        <taxon>Spiralia</taxon>
        <taxon>Lophotrochozoa</taxon>
        <taxon>Mollusca</taxon>
        <taxon>Gastropoda</taxon>
        <taxon>Heterobranchia</taxon>
        <taxon>Euthyneura</taxon>
        <taxon>Panpulmonata</taxon>
        <taxon>Sacoglossa</taxon>
        <taxon>Placobranchoidea</taxon>
        <taxon>Plakobranchidae</taxon>
        <taxon>Elysia</taxon>
    </lineage>
</organism>
<accession>A0A3S1BN53</accession>
<name>A0A3S1BN53_ELYCH</name>
<dbReference type="EMBL" id="RQTK01000003">
    <property type="protein sequence ID" value="RUS92058.1"/>
    <property type="molecule type" value="Genomic_DNA"/>
</dbReference>
<dbReference type="Proteomes" id="UP000271974">
    <property type="component" value="Unassembled WGS sequence"/>
</dbReference>
<evidence type="ECO:0000313" key="2">
    <source>
        <dbReference type="EMBL" id="RUS92058.1"/>
    </source>
</evidence>
<comment type="caution">
    <text evidence="2">The sequence shown here is derived from an EMBL/GenBank/DDBJ whole genome shotgun (WGS) entry which is preliminary data.</text>
</comment>